<dbReference type="GO" id="GO:0006915">
    <property type="term" value="P:apoptotic process"/>
    <property type="evidence" value="ECO:0007669"/>
    <property type="project" value="UniProtKB-KW"/>
</dbReference>
<dbReference type="STRING" id="8167.A0A484CNU5"/>
<comment type="function">
    <text evidence="14">Required for assembly and stability of the aminoacyl-tRNA synthase complex. Mediates ubiquitination and degradation of FUBP1, a transcriptional activator of MYC, leading to MYC down-regulation which is required for aveolar type II cell differentiation. Blocks MDM2-mediated ubiquitination and degradation of p53/TP53. Functions as a proapoptotic factor.</text>
</comment>
<keyword evidence="9" id="KW-0832">Ubl conjugation</keyword>
<evidence type="ECO:0000256" key="4">
    <source>
        <dbReference type="ARBA" id="ARBA00022473"/>
    </source>
</evidence>
<keyword evidence="4" id="KW-0217">Developmental protein</keyword>
<dbReference type="Pfam" id="PF18569">
    <property type="entry name" value="Thioredoxin_16"/>
    <property type="match status" value="1"/>
</dbReference>
<keyword evidence="10" id="KW-0648">Protein biosynthesis</keyword>
<dbReference type="EMBL" id="SCKG01000015">
    <property type="protein sequence ID" value="TDH02854.1"/>
    <property type="molecule type" value="Genomic_DNA"/>
</dbReference>
<dbReference type="InterPro" id="IPR031889">
    <property type="entry name" value="AIMP2_LysRS-bd"/>
</dbReference>
<gene>
    <name evidence="19" type="ORF">EPR50_G00156760</name>
</gene>
<dbReference type="InterPro" id="IPR004046">
    <property type="entry name" value="GST_C"/>
</dbReference>
<accession>A0A484CNU5</accession>
<feature type="domain" description="AIMP2 thioredoxin-like" evidence="18">
    <location>
        <begin position="120"/>
        <end position="211"/>
    </location>
</feature>
<comment type="caution">
    <text evidence="19">The sequence shown here is derived from an EMBL/GenBank/DDBJ whole genome shotgun (WGS) entry which is preliminary data.</text>
</comment>
<dbReference type="InterPro" id="IPR041503">
    <property type="entry name" value="AIMP2_thioredoxin"/>
</dbReference>
<feature type="domain" description="Glutathione S-transferase C-terminal" evidence="16">
    <location>
        <begin position="251"/>
        <end position="310"/>
    </location>
</feature>
<dbReference type="GO" id="GO:0005829">
    <property type="term" value="C:cytosol"/>
    <property type="evidence" value="ECO:0007669"/>
    <property type="project" value="UniProtKB-SubCell"/>
</dbReference>
<protein>
    <recommendedName>
        <fullName evidence="3">Aminoacyl tRNA synthase complex-interacting multifunctional protein 2</fullName>
    </recommendedName>
    <alternativeName>
        <fullName evidence="13">Multisynthase complex auxiliary component p38</fullName>
    </alternativeName>
    <alternativeName>
        <fullName evidence="12">Protein JTV-1</fullName>
    </alternativeName>
</protein>
<keyword evidence="11" id="KW-0539">Nucleus</keyword>
<evidence type="ECO:0000256" key="7">
    <source>
        <dbReference type="ARBA" id="ARBA00022703"/>
    </source>
</evidence>
<organism evidence="19 20">
    <name type="scientific">Perca flavescens</name>
    <name type="common">American yellow perch</name>
    <name type="synonym">Morone flavescens</name>
    <dbReference type="NCBI Taxonomy" id="8167"/>
    <lineage>
        <taxon>Eukaryota</taxon>
        <taxon>Metazoa</taxon>
        <taxon>Chordata</taxon>
        <taxon>Craniata</taxon>
        <taxon>Vertebrata</taxon>
        <taxon>Euteleostomi</taxon>
        <taxon>Actinopterygii</taxon>
        <taxon>Neopterygii</taxon>
        <taxon>Teleostei</taxon>
        <taxon>Neoteleostei</taxon>
        <taxon>Acanthomorphata</taxon>
        <taxon>Eupercaria</taxon>
        <taxon>Perciformes</taxon>
        <taxon>Percoidei</taxon>
        <taxon>Percidae</taxon>
        <taxon>Percinae</taxon>
        <taxon>Perca</taxon>
    </lineage>
</organism>
<comment type="subcellular location">
    <subcellularLocation>
        <location evidence="2">Cytoplasm</location>
        <location evidence="2">Cytosol</location>
    </subcellularLocation>
    <subcellularLocation>
        <location evidence="1">Nucleus</location>
    </subcellularLocation>
</comment>
<keyword evidence="6" id="KW-0597">Phosphoprotein</keyword>
<evidence type="ECO:0000259" key="17">
    <source>
        <dbReference type="Pfam" id="PF16780"/>
    </source>
</evidence>
<evidence type="ECO:0000256" key="9">
    <source>
        <dbReference type="ARBA" id="ARBA00022843"/>
    </source>
</evidence>
<keyword evidence="8" id="KW-0221">Differentiation</keyword>
<proteinExistence type="predicted"/>
<feature type="domain" description="AIMP2 lysyl-tRNA synthetase binding" evidence="17">
    <location>
        <begin position="1"/>
        <end position="47"/>
    </location>
</feature>
<dbReference type="GO" id="GO:0006412">
    <property type="term" value="P:translation"/>
    <property type="evidence" value="ECO:0007669"/>
    <property type="project" value="UniProtKB-KW"/>
</dbReference>
<dbReference type="GO" id="GO:0030154">
    <property type="term" value="P:cell differentiation"/>
    <property type="evidence" value="ECO:0007669"/>
    <property type="project" value="UniProtKB-KW"/>
</dbReference>
<evidence type="ECO:0000256" key="12">
    <source>
        <dbReference type="ARBA" id="ARBA00031241"/>
    </source>
</evidence>
<evidence type="ECO:0000256" key="6">
    <source>
        <dbReference type="ARBA" id="ARBA00022553"/>
    </source>
</evidence>
<dbReference type="AlphaFoldDB" id="A0A484CNU5"/>
<dbReference type="GO" id="GO:0005634">
    <property type="term" value="C:nucleus"/>
    <property type="evidence" value="ECO:0007669"/>
    <property type="project" value="UniProtKB-SubCell"/>
</dbReference>
<dbReference type="InterPro" id="IPR042360">
    <property type="entry name" value="AIMP2"/>
</dbReference>
<evidence type="ECO:0000313" key="19">
    <source>
        <dbReference type="EMBL" id="TDH02854.1"/>
    </source>
</evidence>
<keyword evidence="20" id="KW-1185">Reference proteome</keyword>
<evidence type="ECO:0000259" key="18">
    <source>
        <dbReference type="Pfam" id="PF18569"/>
    </source>
</evidence>
<evidence type="ECO:0000256" key="13">
    <source>
        <dbReference type="ARBA" id="ARBA00032155"/>
    </source>
</evidence>
<dbReference type="Pfam" id="PF00043">
    <property type="entry name" value="GST_C"/>
    <property type="match status" value="1"/>
</dbReference>
<evidence type="ECO:0000256" key="5">
    <source>
        <dbReference type="ARBA" id="ARBA00022490"/>
    </source>
</evidence>
<evidence type="ECO:0000256" key="14">
    <source>
        <dbReference type="ARBA" id="ARBA00045863"/>
    </source>
</evidence>
<dbReference type="CDD" id="cd03200">
    <property type="entry name" value="GST_C_AIMP2"/>
    <property type="match status" value="1"/>
</dbReference>
<dbReference type="PANTHER" id="PTHR13438:SF2">
    <property type="entry name" value="AMINOACYL TRNA SYNTHASE COMPLEX-INTERACTING MULTIFUNCTIONAL PROTEIN 2"/>
    <property type="match status" value="1"/>
</dbReference>
<dbReference type="PANTHER" id="PTHR13438">
    <property type="entry name" value="AMINOACYL TRNA SYNTHASE COMPLEX-INTERACTING MULTIFUNCTIONAL PROTEIN"/>
    <property type="match status" value="1"/>
</dbReference>
<evidence type="ECO:0000256" key="8">
    <source>
        <dbReference type="ARBA" id="ARBA00022782"/>
    </source>
</evidence>
<dbReference type="InterPro" id="IPR036282">
    <property type="entry name" value="Glutathione-S-Trfase_C_sf"/>
</dbReference>
<dbReference type="SUPFAM" id="SSF47616">
    <property type="entry name" value="GST C-terminal domain-like"/>
    <property type="match status" value="1"/>
</dbReference>
<comment type="subunit">
    <text evidence="15">Part of the multisynthetase complex (MSC), a multisubunit complex that groups tRNA ligases for Arg (RARS1), Asp (DARS1), Gln (QARS1), Ile (IARS1), Leu (LARS1), Lys (KARS1), Met (MARS1) the bifunctional ligase for Glu and Pro (EPRS1) and the auxiliary subunits AIMP1/p43, AIMP2/p38 and EEF1E1/p18. Interacts (via N-terminus) with KARS1. Interacts with EPRS1. Forms a linear complex that contains MARS1, EEF1E1, EPRS1 and AIMP2 that is at the core of the multisubunit complex. Binds FUBP1 (via C-terminus). Interacts in both its unphosphorylated and phosphorylated forms with p53/TP53 (via N-terminus) in the nucleus following UV irradiation. Interacts (via N-terminus) with PRKN/parkin (via first RING-type domain). Interacts with TARS3.</text>
</comment>
<evidence type="ECO:0000256" key="3">
    <source>
        <dbReference type="ARBA" id="ARBA00015852"/>
    </source>
</evidence>
<evidence type="ECO:0000256" key="11">
    <source>
        <dbReference type="ARBA" id="ARBA00023242"/>
    </source>
</evidence>
<keyword evidence="5" id="KW-0963">Cytoplasm</keyword>
<evidence type="ECO:0000256" key="15">
    <source>
        <dbReference type="ARBA" id="ARBA00046843"/>
    </source>
</evidence>
<evidence type="ECO:0000256" key="10">
    <source>
        <dbReference type="ARBA" id="ARBA00022917"/>
    </source>
</evidence>
<keyword evidence="7" id="KW-0053">Apoptosis</keyword>
<evidence type="ECO:0000259" key="16">
    <source>
        <dbReference type="Pfam" id="PF00043"/>
    </source>
</evidence>
<evidence type="ECO:0000256" key="1">
    <source>
        <dbReference type="ARBA" id="ARBA00004123"/>
    </source>
</evidence>
<dbReference type="Pfam" id="PF16780">
    <property type="entry name" value="AIMP2_LysRS_bd"/>
    <property type="match status" value="1"/>
</dbReference>
<dbReference type="GO" id="GO:0017101">
    <property type="term" value="C:aminoacyl-tRNA synthetase multienzyme complex"/>
    <property type="evidence" value="ECO:0007669"/>
    <property type="project" value="InterPro"/>
</dbReference>
<evidence type="ECO:0000313" key="20">
    <source>
        <dbReference type="Proteomes" id="UP000295070"/>
    </source>
</evidence>
<reference evidence="19 20" key="1">
    <citation type="submission" date="2019-01" db="EMBL/GenBank/DDBJ databases">
        <title>A chromosome-scale genome assembly of the yellow perch, Perca flavescens.</title>
        <authorList>
            <person name="Feron R."/>
            <person name="Morvezen R."/>
            <person name="Bestin A."/>
            <person name="Haffray P."/>
            <person name="Klopp C."/>
            <person name="Zahm M."/>
            <person name="Cabau C."/>
            <person name="Roques C."/>
            <person name="Donnadieu C."/>
            <person name="Bouchez O."/>
            <person name="Christie M."/>
            <person name="Larson W."/>
            <person name="Guiguen Y."/>
        </authorList>
    </citation>
    <scope>NUCLEOTIDE SEQUENCE [LARGE SCALE GENOMIC DNA]</scope>
    <source>
        <strain evidence="19">YP-PL-M2</strain>
        <tissue evidence="19">Blood</tissue>
    </source>
</reference>
<name>A0A484CNU5_PERFV</name>
<sequence>MPMYQVKPISGSHIKTDLPTCMYKLPNIHAPQGNSYTSEHAIQNGEVDPAVKALEARQEEIMKKLYDLKAAVEGLAKTVTTPDADLDLTVSSSLSSQSPSSTTFNGISDLDTLLGKDLGALRDIVINANPAQPPLTLLVLHSVLCQRYRVLSTVHVHSSVTSVPPQLLSCLGPRHADSYARQMFQLGFTLIWKDVPKLQMKFSVQNMCPIEGEANVARFLFKLLSPYPSDPALATLVDSWVDTAFFQLAEGSAKERATVLRALNSALGSNPWLAGPEFSLADIACYCCVLQSGSASSTPTNVQRWIKSCENLGHFSPAKLFLQ</sequence>
<dbReference type="Gene3D" id="1.20.1050.130">
    <property type="match status" value="1"/>
</dbReference>
<dbReference type="Proteomes" id="UP000295070">
    <property type="component" value="Chromosome 15"/>
</dbReference>
<evidence type="ECO:0000256" key="2">
    <source>
        <dbReference type="ARBA" id="ARBA00004514"/>
    </source>
</evidence>